<proteinExistence type="predicted"/>
<dbReference type="EMBL" id="CYZU01000099">
    <property type="protein sequence ID" value="CUP40513.1"/>
    <property type="molecule type" value="Genomic_DNA"/>
</dbReference>
<dbReference type="InterPro" id="IPR058243">
    <property type="entry name" value="Phage_VG64"/>
</dbReference>
<protein>
    <submittedName>
        <fullName evidence="1">Uncharacterized protein</fullName>
    </submittedName>
</protein>
<sequence length="130" mass="14646">MKTIPKTIVLTMMAGVLLTGCTEADRVSSNLSKEADNFNDIRQVTVINCLQGDVLFQMTGKMSITADTDDNQLEVIVEDENGNYKKHFIGLSDNVTYVVEDITSKDVEKYKYTLNFNPNMWIPVEIDTID</sequence>
<dbReference type="Proteomes" id="UP000095544">
    <property type="component" value="Unassembled WGS sequence"/>
</dbReference>
<dbReference type="PROSITE" id="PS51257">
    <property type="entry name" value="PROKAR_LIPOPROTEIN"/>
    <property type="match status" value="1"/>
</dbReference>
<gene>
    <name evidence="1" type="ORF">ERS852491_05069</name>
</gene>
<dbReference type="AlphaFoldDB" id="A0A174MW45"/>
<name>A0A174MW45_9FIRM</name>
<reference evidence="1 2" key="1">
    <citation type="submission" date="2015-09" db="EMBL/GenBank/DDBJ databases">
        <authorList>
            <consortium name="Pathogen Informatics"/>
        </authorList>
    </citation>
    <scope>NUCLEOTIDE SEQUENCE [LARGE SCALE GENOMIC DNA]</scope>
    <source>
        <strain evidence="1 2">2789STDY5834876</strain>
    </source>
</reference>
<dbReference type="RefSeq" id="WP_083487205.1">
    <property type="nucleotide sequence ID" value="NZ_CYZU01000099.1"/>
</dbReference>
<dbReference type="Pfam" id="PF25682">
    <property type="entry name" value="Phage_VG64"/>
    <property type="match status" value="1"/>
</dbReference>
<accession>A0A174MW45</accession>
<organism evidence="1 2">
    <name type="scientific">Faecalicatena contorta</name>
    <dbReference type="NCBI Taxonomy" id="39482"/>
    <lineage>
        <taxon>Bacteria</taxon>
        <taxon>Bacillati</taxon>
        <taxon>Bacillota</taxon>
        <taxon>Clostridia</taxon>
        <taxon>Lachnospirales</taxon>
        <taxon>Lachnospiraceae</taxon>
        <taxon>Faecalicatena</taxon>
    </lineage>
</organism>
<evidence type="ECO:0000313" key="2">
    <source>
        <dbReference type="Proteomes" id="UP000095544"/>
    </source>
</evidence>
<evidence type="ECO:0000313" key="1">
    <source>
        <dbReference type="EMBL" id="CUP40513.1"/>
    </source>
</evidence>